<dbReference type="AlphaFoldDB" id="A0A7S4R250"/>
<evidence type="ECO:0000256" key="2">
    <source>
        <dbReference type="ARBA" id="ARBA00022801"/>
    </source>
</evidence>
<feature type="region of interest" description="Disordered" evidence="5">
    <location>
        <begin position="631"/>
        <end position="697"/>
    </location>
</feature>
<dbReference type="EMBL" id="HBNS01014692">
    <property type="protein sequence ID" value="CAE4601296.1"/>
    <property type="molecule type" value="Transcribed_RNA"/>
</dbReference>
<keyword evidence="3" id="KW-0347">Helicase</keyword>
<dbReference type="Pfam" id="PF00271">
    <property type="entry name" value="Helicase_C"/>
    <property type="match status" value="1"/>
</dbReference>
<dbReference type="InterPro" id="IPR001650">
    <property type="entry name" value="Helicase_C-like"/>
</dbReference>
<dbReference type="CDD" id="cd00268">
    <property type="entry name" value="DEADc"/>
    <property type="match status" value="1"/>
</dbReference>
<feature type="compositionally biased region" description="Basic and acidic residues" evidence="5">
    <location>
        <begin position="385"/>
        <end position="408"/>
    </location>
</feature>
<accession>A0A7S4R250</accession>
<reference evidence="8" key="1">
    <citation type="submission" date="2021-01" db="EMBL/GenBank/DDBJ databases">
        <authorList>
            <person name="Corre E."/>
            <person name="Pelletier E."/>
            <person name="Niang G."/>
            <person name="Scheremetjew M."/>
            <person name="Finn R."/>
            <person name="Kale V."/>
            <person name="Holt S."/>
            <person name="Cochrane G."/>
            <person name="Meng A."/>
            <person name="Brown T."/>
            <person name="Cohen L."/>
        </authorList>
    </citation>
    <scope>NUCLEOTIDE SEQUENCE</scope>
    <source>
        <strain evidence="8">GSO104</strain>
    </source>
</reference>
<feature type="domain" description="Helicase ATP-binding" evidence="6">
    <location>
        <begin position="173"/>
        <end position="390"/>
    </location>
</feature>
<dbReference type="GO" id="GO:0005524">
    <property type="term" value="F:ATP binding"/>
    <property type="evidence" value="ECO:0007669"/>
    <property type="project" value="UniProtKB-KW"/>
</dbReference>
<evidence type="ECO:0000259" key="6">
    <source>
        <dbReference type="PROSITE" id="PS51192"/>
    </source>
</evidence>
<evidence type="ECO:0000313" key="8">
    <source>
        <dbReference type="EMBL" id="CAE4601296.1"/>
    </source>
</evidence>
<evidence type="ECO:0008006" key="9">
    <source>
        <dbReference type="Google" id="ProtNLM"/>
    </source>
</evidence>
<keyword evidence="2" id="KW-0378">Hydrolase</keyword>
<proteinExistence type="predicted"/>
<dbReference type="CDD" id="cd18787">
    <property type="entry name" value="SF2_C_DEAD"/>
    <property type="match status" value="1"/>
</dbReference>
<feature type="region of interest" description="Disordered" evidence="5">
    <location>
        <begin position="83"/>
        <end position="134"/>
    </location>
</feature>
<evidence type="ECO:0000259" key="7">
    <source>
        <dbReference type="PROSITE" id="PS51194"/>
    </source>
</evidence>
<evidence type="ECO:0000256" key="1">
    <source>
        <dbReference type="ARBA" id="ARBA00022741"/>
    </source>
</evidence>
<organism evidence="8">
    <name type="scientific">Ditylum brightwellii</name>
    <dbReference type="NCBI Taxonomy" id="49249"/>
    <lineage>
        <taxon>Eukaryota</taxon>
        <taxon>Sar</taxon>
        <taxon>Stramenopiles</taxon>
        <taxon>Ochrophyta</taxon>
        <taxon>Bacillariophyta</taxon>
        <taxon>Mediophyceae</taxon>
        <taxon>Lithodesmiophycidae</taxon>
        <taxon>Lithodesmiales</taxon>
        <taxon>Lithodesmiaceae</taxon>
        <taxon>Ditylum</taxon>
    </lineage>
</organism>
<dbReference type="GO" id="GO:0003676">
    <property type="term" value="F:nucleic acid binding"/>
    <property type="evidence" value="ECO:0007669"/>
    <property type="project" value="InterPro"/>
</dbReference>
<dbReference type="SMART" id="SM00487">
    <property type="entry name" value="DEXDc"/>
    <property type="match status" value="1"/>
</dbReference>
<sequence>MALSFLLASSSSSRTVGAFMMTPRNTCRRNVDGFLGRMNGSIRTSSSSVSSFNAIDRLLNQQQHQSSHALTFGVKSNSIVRSMSSMAASETDASSVPPKASDRSAASKSRAPFSSPRGSYDDSSSSSPTNAGTEESADIAWSKLGLTSDITTVLTNKLGFLDGPTPVQKMAVPALLSESASVAFAASTGSGKTLAYLLPIIQCLKSEELLLTSTITTPGEDAAAANEAAAALSKLRRPKRPRAIVLAPTRELAQQILSVLKVLSHQAKISAELLVGGEDNGKQRKRLESRPVDILVATPGRLVKHRDNSNVFLGSVKHVVIDEMDTMLEQGFQSDIGSLLHPMLYKQKVVREGDELELVEGAPRLILTSATMTNAVKRLLNHPDLPFKARRDPPRKKDDGDENSKDESILKIALPTKQTNMRILTAPGLHRAVPRLRQTFVDVGQADKLSLLVDVVARSGGEGSALSTKDKQQSIDNESHRRPLTLVFCNTVSSCRAAEHALAESGVNSLCYHGGLNSVDRAANLKTFREVGSSNDDEEAPTVLVCTDIAARGLDVPEVDHVVMFDFPLNPIDYLHRAGRTARGGADRDRSGKSEGQRRGVRPGNGRVTALVAKRDRVLAMAIENAVRNGEPIDGLSSRKSDYLPGGRLGAGSSGSRGGGGGGGDGNRGGGGRGNMEKQGRGRQGGRGGRGGRRGRR</sequence>
<dbReference type="PROSITE" id="PS51194">
    <property type="entry name" value="HELICASE_CTER"/>
    <property type="match status" value="1"/>
</dbReference>
<dbReference type="InterPro" id="IPR027417">
    <property type="entry name" value="P-loop_NTPase"/>
</dbReference>
<keyword evidence="1" id="KW-0547">Nucleotide-binding</keyword>
<dbReference type="InterPro" id="IPR014001">
    <property type="entry name" value="Helicase_ATP-bd"/>
</dbReference>
<feature type="compositionally biased region" description="Low complexity" evidence="5">
    <location>
        <begin position="103"/>
        <end position="128"/>
    </location>
</feature>
<dbReference type="Pfam" id="PF00270">
    <property type="entry name" value="DEAD"/>
    <property type="match status" value="1"/>
</dbReference>
<dbReference type="InterPro" id="IPR044742">
    <property type="entry name" value="DEAD/DEAH_RhlB"/>
</dbReference>
<feature type="compositionally biased region" description="Basic and acidic residues" evidence="5">
    <location>
        <begin position="585"/>
        <end position="598"/>
    </location>
</feature>
<evidence type="ECO:0000256" key="3">
    <source>
        <dbReference type="ARBA" id="ARBA00022806"/>
    </source>
</evidence>
<dbReference type="GO" id="GO:0004386">
    <property type="term" value="F:helicase activity"/>
    <property type="evidence" value="ECO:0007669"/>
    <property type="project" value="UniProtKB-KW"/>
</dbReference>
<dbReference type="InterPro" id="IPR011545">
    <property type="entry name" value="DEAD/DEAH_box_helicase_dom"/>
</dbReference>
<evidence type="ECO:0000256" key="5">
    <source>
        <dbReference type="SAM" id="MobiDB-lite"/>
    </source>
</evidence>
<dbReference type="PANTHER" id="PTHR47960">
    <property type="entry name" value="DEAD-BOX ATP-DEPENDENT RNA HELICASE 50"/>
    <property type="match status" value="1"/>
</dbReference>
<feature type="region of interest" description="Disordered" evidence="5">
    <location>
        <begin position="580"/>
        <end position="609"/>
    </location>
</feature>
<feature type="region of interest" description="Disordered" evidence="5">
    <location>
        <begin position="384"/>
        <end position="408"/>
    </location>
</feature>
<dbReference type="SMART" id="SM00490">
    <property type="entry name" value="HELICc"/>
    <property type="match status" value="1"/>
</dbReference>
<feature type="compositionally biased region" description="Polar residues" evidence="5">
    <location>
        <begin position="83"/>
        <end position="94"/>
    </location>
</feature>
<feature type="compositionally biased region" description="Gly residues" evidence="5">
    <location>
        <begin position="647"/>
        <end position="674"/>
    </location>
</feature>
<protein>
    <recommendedName>
        <fullName evidence="9">RNA helicase</fullName>
    </recommendedName>
</protein>
<feature type="domain" description="Helicase C-terminal" evidence="7">
    <location>
        <begin position="470"/>
        <end position="644"/>
    </location>
</feature>
<gene>
    <name evidence="8" type="ORF">DBRI00130_LOCUS11815</name>
</gene>
<dbReference type="GO" id="GO:0016787">
    <property type="term" value="F:hydrolase activity"/>
    <property type="evidence" value="ECO:0007669"/>
    <property type="project" value="UniProtKB-KW"/>
</dbReference>
<dbReference type="PROSITE" id="PS51192">
    <property type="entry name" value="HELICASE_ATP_BIND_1"/>
    <property type="match status" value="1"/>
</dbReference>
<evidence type="ECO:0000256" key="4">
    <source>
        <dbReference type="ARBA" id="ARBA00022840"/>
    </source>
</evidence>
<dbReference type="Gene3D" id="3.40.50.300">
    <property type="entry name" value="P-loop containing nucleotide triphosphate hydrolases"/>
    <property type="match status" value="2"/>
</dbReference>
<dbReference type="SUPFAM" id="SSF52540">
    <property type="entry name" value="P-loop containing nucleoside triphosphate hydrolases"/>
    <property type="match status" value="1"/>
</dbReference>
<keyword evidence="4" id="KW-0067">ATP-binding</keyword>
<name>A0A7S4R250_9STRA</name>